<evidence type="ECO:0000256" key="2">
    <source>
        <dbReference type="PROSITE-ProRule" id="PRU00176"/>
    </source>
</evidence>
<accession>B5RJ32</accession>
<dbReference type="InterPro" id="IPR000504">
    <property type="entry name" value="RRM_dom"/>
</dbReference>
<proteinExistence type="evidence at transcript level"/>
<dbReference type="GO" id="GO:0003723">
    <property type="term" value="F:RNA binding"/>
    <property type="evidence" value="ECO:0007669"/>
    <property type="project" value="UniProtKB-UniRule"/>
</dbReference>
<dbReference type="OrthoDB" id="1049195at2759"/>
<keyword evidence="1 2" id="KW-0694">RNA-binding</keyword>
<dbReference type="PANTHER" id="PTHR19965">
    <property type="entry name" value="RNA AND EXPORT FACTOR BINDING PROTEIN"/>
    <property type="match status" value="1"/>
</dbReference>
<dbReference type="Pfam" id="PF00076">
    <property type="entry name" value="RRM_1"/>
    <property type="match status" value="1"/>
</dbReference>
<evidence type="ECO:0000313" key="4">
    <source>
        <dbReference type="EMBL" id="ACH92371.1"/>
    </source>
</evidence>
<evidence type="ECO:0000256" key="1">
    <source>
        <dbReference type="ARBA" id="ARBA00022884"/>
    </source>
</evidence>
<dbReference type="InterPro" id="IPR012677">
    <property type="entry name" value="Nucleotide-bd_a/b_plait_sf"/>
</dbReference>
<dbReference type="InterPro" id="IPR035979">
    <property type="entry name" value="RBD_domain_sf"/>
</dbReference>
<dbReference type="InterPro" id="IPR051229">
    <property type="entry name" value="ALYREF_mRNA_export"/>
</dbReference>
<dbReference type="HOGENOM" id="CLU_052367_3_0_1"/>
<dbReference type="SUPFAM" id="SSF54928">
    <property type="entry name" value="RNA-binding domain, RBD"/>
    <property type="match status" value="1"/>
</dbReference>
<dbReference type="AlphaFoldDB" id="B5RJ32"/>
<evidence type="ECO:0000259" key="3">
    <source>
        <dbReference type="PROSITE" id="PS50102"/>
    </source>
</evidence>
<protein>
    <submittedName>
        <fullName evidence="4">FI06768p</fullName>
    </submittedName>
</protein>
<dbReference type="VEuPathDB" id="VectorBase:FBgn0032439"/>
<dbReference type="SMART" id="SM00360">
    <property type="entry name" value="RRM"/>
    <property type="match status" value="1"/>
</dbReference>
<sequence>FDHLTKYRISALSRNMSDKMKMSLDDIIKMKFNKNKFVNAKNERVQGGSIRKRNSEGGLRGIQRSRNGTGFIRKSKFKQETLLKPPKKPTLVMVCNLDYGVDDDDIMELFNQDGVVEKGFVHYDRDGNSLGTAHLSFKYREEAFQIIEQFHGVRLDGRRLKLHLVQNTRNFKRTDVDDLSLRMGSFKTRFLQNGTFKTRSLQNGFQKSRLFRNSSFKPRPFKKHNFKSRAFDTDF</sequence>
<dbReference type="PROSITE" id="PS50102">
    <property type="entry name" value="RRM"/>
    <property type="match status" value="1"/>
</dbReference>
<dbReference type="Gene3D" id="3.30.70.330">
    <property type="match status" value="1"/>
</dbReference>
<feature type="non-terminal residue" evidence="4">
    <location>
        <position position="1"/>
    </location>
</feature>
<feature type="domain" description="RRM" evidence="3">
    <location>
        <begin position="90"/>
        <end position="167"/>
    </location>
</feature>
<dbReference type="ExpressionAtlas" id="B5RJ32">
    <property type="expression patterns" value="baseline and differential"/>
</dbReference>
<dbReference type="PANTHER" id="PTHR19965:SF82">
    <property type="entry name" value="THO COMPLEX SUBUNIT 4"/>
    <property type="match status" value="1"/>
</dbReference>
<name>B5RJ32_DROME</name>
<reference evidence="4" key="1">
    <citation type="submission" date="2008-09" db="EMBL/GenBank/DDBJ databases">
        <authorList>
            <person name="Carlson J."/>
            <person name="Booth B."/>
            <person name="Frise E."/>
            <person name="Park S."/>
            <person name="Wan K."/>
            <person name="Yu C."/>
            <person name="Celniker S."/>
        </authorList>
    </citation>
    <scope>NUCLEOTIDE SEQUENCE</scope>
</reference>
<dbReference type="EMBL" id="BT044306">
    <property type="protein sequence ID" value="ACH92371.1"/>
    <property type="molecule type" value="mRNA"/>
</dbReference>
<organism evidence="4">
    <name type="scientific">Drosophila melanogaster</name>
    <name type="common">Fruit fly</name>
    <dbReference type="NCBI Taxonomy" id="7227"/>
    <lineage>
        <taxon>Eukaryota</taxon>
        <taxon>Metazoa</taxon>
        <taxon>Ecdysozoa</taxon>
        <taxon>Arthropoda</taxon>
        <taxon>Hexapoda</taxon>
        <taxon>Insecta</taxon>
        <taxon>Pterygota</taxon>
        <taxon>Neoptera</taxon>
        <taxon>Endopterygota</taxon>
        <taxon>Diptera</taxon>
        <taxon>Brachycera</taxon>
        <taxon>Muscomorpha</taxon>
        <taxon>Ephydroidea</taxon>
        <taxon>Drosophilidae</taxon>
        <taxon>Drosophila</taxon>
        <taxon>Sophophora</taxon>
    </lineage>
</organism>
<dbReference type="Bgee" id="FBgn0032439">
    <property type="expression patterns" value="Expressed in spermatocyte in testis and 25 other cell types or tissues"/>
</dbReference>
<gene>
    <name evidence="4" type="primary">ref2-RA</name>
</gene>